<dbReference type="InterPro" id="IPR034080">
    <property type="entry name" value="Protease_P7-like_dom"/>
</dbReference>
<dbReference type="PROSITE" id="PS00137">
    <property type="entry name" value="SUBTILASE_HIS"/>
    <property type="match status" value="1"/>
</dbReference>
<dbReference type="PROSITE" id="PS00136">
    <property type="entry name" value="SUBTILASE_ASP"/>
    <property type="match status" value="1"/>
</dbReference>
<dbReference type="RefSeq" id="WP_379837267.1">
    <property type="nucleotide sequence ID" value="NZ_JBHRYQ010000001.1"/>
</dbReference>
<dbReference type="GO" id="GO:0016787">
    <property type="term" value="F:hydrolase activity"/>
    <property type="evidence" value="ECO:0007669"/>
    <property type="project" value="UniProtKB-KW"/>
</dbReference>
<keyword evidence="3 5" id="KW-0378">Hydrolase</keyword>
<name>A0ABV7YY02_9BACT</name>
<dbReference type="CDD" id="cd07483">
    <property type="entry name" value="Peptidases_S8_Subtilisin_Novo-like"/>
    <property type="match status" value="1"/>
</dbReference>
<keyword evidence="4 5" id="KW-0720">Serine protease</keyword>
<feature type="active site" description="Charge relay system" evidence="5">
    <location>
        <position position="62"/>
    </location>
</feature>
<evidence type="ECO:0000256" key="7">
    <source>
        <dbReference type="SAM" id="Coils"/>
    </source>
</evidence>
<keyword evidence="2 5" id="KW-0645">Protease</keyword>
<evidence type="ECO:0000259" key="8">
    <source>
        <dbReference type="Pfam" id="PF00082"/>
    </source>
</evidence>
<evidence type="ECO:0000256" key="3">
    <source>
        <dbReference type="ARBA" id="ARBA00022801"/>
    </source>
</evidence>
<accession>A0ABV7YY02</accession>
<evidence type="ECO:0000256" key="4">
    <source>
        <dbReference type="ARBA" id="ARBA00022825"/>
    </source>
</evidence>
<evidence type="ECO:0000256" key="6">
    <source>
        <dbReference type="RuleBase" id="RU003355"/>
    </source>
</evidence>
<proteinExistence type="inferred from homology"/>
<feature type="active site" description="Charge relay system" evidence="5">
    <location>
        <position position="280"/>
    </location>
</feature>
<dbReference type="InterPro" id="IPR000209">
    <property type="entry name" value="Peptidase_S8/S53_dom"/>
</dbReference>
<comment type="caution">
    <text evidence="9">The sequence shown here is derived from an EMBL/GenBank/DDBJ whole genome shotgun (WGS) entry which is preliminary data.</text>
</comment>
<dbReference type="Gene3D" id="3.40.50.200">
    <property type="entry name" value="Peptidase S8/S53 domain"/>
    <property type="match status" value="2"/>
</dbReference>
<dbReference type="PANTHER" id="PTHR43399:SF4">
    <property type="entry name" value="CELL WALL-ASSOCIATED PROTEASE"/>
    <property type="match status" value="1"/>
</dbReference>
<evidence type="ECO:0000256" key="2">
    <source>
        <dbReference type="ARBA" id="ARBA00022670"/>
    </source>
</evidence>
<reference evidence="10" key="1">
    <citation type="journal article" date="2019" name="Int. J. Syst. Evol. Microbiol.">
        <title>The Global Catalogue of Microorganisms (GCM) 10K type strain sequencing project: providing services to taxonomists for standard genome sequencing and annotation.</title>
        <authorList>
            <consortium name="The Broad Institute Genomics Platform"/>
            <consortium name="The Broad Institute Genome Sequencing Center for Infectious Disease"/>
            <person name="Wu L."/>
            <person name="Ma J."/>
        </authorList>
    </citation>
    <scope>NUCLEOTIDE SEQUENCE [LARGE SCALE GENOMIC DNA]</scope>
    <source>
        <strain evidence="10">CECT 7956</strain>
    </source>
</reference>
<feature type="domain" description="Peptidase S8/S53" evidence="8">
    <location>
        <begin position="55"/>
        <end position="486"/>
    </location>
</feature>
<evidence type="ECO:0000256" key="1">
    <source>
        <dbReference type="ARBA" id="ARBA00011073"/>
    </source>
</evidence>
<dbReference type="PANTHER" id="PTHR43399">
    <property type="entry name" value="SUBTILISIN-RELATED"/>
    <property type="match status" value="1"/>
</dbReference>
<gene>
    <name evidence="9" type="ORF">ACFOOI_09160</name>
</gene>
<sequence length="527" mass="58212">MKKVIFLALISTSVFSQDLKTKFNWHNLDLEADGVRGMSTEKAYQELLKNRKSTTVIVGVIDSGIDINHEDLKRVIWTNTKEIAGNGIDDDKNGFIDDVYGWDFIGGANGKDVDQEQLESVRIYKNLKSKFGTNPKKRLIKRNKEDYALLQKLKKEIEEEKKEAQQYLPLYNNMLEKISKAEEVLAEHLGKKDFSKDEVADIKTESVARNIREAKAIYLNLIAMGATRADIQDGVNHFKDQLEYNLNENFDARAIIGDNPAKLEYGTYGNNEVTGPDAMHGTHVAGIIGADRTNNKGVLGVADNVQIMTIRCVPNGDERDKDVANAIKYAVDNGAQVINMSFGKPYSPDKKWVDDAMQYAQDKGVLLVSAAGNDNLNVDEKVHFPTRLLQNGKEIANWIVVGAQNFEEGESLPAEFSNYGKKNVDVFAPGVAIYSSVPGSKYEEKQGTSMASPAVAGVAALLKSYFPSLTATQLKQIILESAVSLAGTEVRLPGEKIDVDFAELCKTAGVVNVYNAVKMAIEITEKQ</sequence>
<dbReference type="PRINTS" id="PR00723">
    <property type="entry name" value="SUBTILISIN"/>
</dbReference>
<dbReference type="SUPFAM" id="SSF52743">
    <property type="entry name" value="Subtilisin-like"/>
    <property type="match status" value="1"/>
</dbReference>
<dbReference type="Pfam" id="PF00082">
    <property type="entry name" value="Peptidase_S8"/>
    <property type="match status" value="1"/>
</dbReference>
<dbReference type="InterPro" id="IPR036852">
    <property type="entry name" value="Peptidase_S8/S53_dom_sf"/>
</dbReference>
<dbReference type="PROSITE" id="PS51892">
    <property type="entry name" value="SUBTILASE"/>
    <property type="match status" value="1"/>
</dbReference>
<organism evidence="9 10">
    <name type="scientific">Lacihabitans lacunae</name>
    <dbReference type="NCBI Taxonomy" id="1028214"/>
    <lineage>
        <taxon>Bacteria</taxon>
        <taxon>Pseudomonadati</taxon>
        <taxon>Bacteroidota</taxon>
        <taxon>Cytophagia</taxon>
        <taxon>Cytophagales</taxon>
        <taxon>Leadbetterellaceae</taxon>
        <taxon>Lacihabitans</taxon>
    </lineage>
</organism>
<dbReference type="InterPro" id="IPR023827">
    <property type="entry name" value="Peptidase_S8_Asp-AS"/>
</dbReference>
<feature type="coiled-coil region" evidence="7">
    <location>
        <begin position="136"/>
        <end position="167"/>
    </location>
</feature>
<dbReference type="InterPro" id="IPR023828">
    <property type="entry name" value="Peptidase_S8_Ser-AS"/>
</dbReference>
<dbReference type="InterPro" id="IPR015500">
    <property type="entry name" value="Peptidase_S8_subtilisin-rel"/>
</dbReference>
<dbReference type="PROSITE" id="PS00138">
    <property type="entry name" value="SUBTILASE_SER"/>
    <property type="match status" value="1"/>
</dbReference>
<dbReference type="EMBL" id="JBHRYQ010000001">
    <property type="protein sequence ID" value="MFC3810823.1"/>
    <property type="molecule type" value="Genomic_DNA"/>
</dbReference>
<evidence type="ECO:0000256" key="5">
    <source>
        <dbReference type="PROSITE-ProRule" id="PRU01240"/>
    </source>
</evidence>
<dbReference type="Proteomes" id="UP001595616">
    <property type="component" value="Unassembled WGS sequence"/>
</dbReference>
<dbReference type="EC" id="3.4.-.-" evidence="9"/>
<dbReference type="InterPro" id="IPR022398">
    <property type="entry name" value="Peptidase_S8_His-AS"/>
</dbReference>
<evidence type="ECO:0000313" key="10">
    <source>
        <dbReference type="Proteomes" id="UP001595616"/>
    </source>
</evidence>
<comment type="similarity">
    <text evidence="1 5 6">Belongs to the peptidase S8 family.</text>
</comment>
<keyword evidence="10" id="KW-1185">Reference proteome</keyword>
<protein>
    <submittedName>
        <fullName evidence="9">S8 family peptidase</fullName>
        <ecNumber evidence="9">3.4.-.-</ecNumber>
    </submittedName>
</protein>
<evidence type="ECO:0000313" key="9">
    <source>
        <dbReference type="EMBL" id="MFC3810823.1"/>
    </source>
</evidence>
<keyword evidence="7" id="KW-0175">Coiled coil</keyword>
<feature type="active site" description="Charge relay system" evidence="5">
    <location>
        <position position="449"/>
    </location>
</feature>
<dbReference type="InterPro" id="IPR051048">
    <property type="entry name" value="Peptidase_S8/S53_subtilisin"/>
</dbReference>